<dbReference type="Proteomes" id="UP001236559">
    <property type="component" value="Unassembled WGS sequence"/>
</dbReference>
<reference evidence="2 3" key="1">
    <citation type="submission" date="2023-07" db="EMBL/GenBank/DDBJ databases">
        <title>Genomic Encyclopedia of Type Strains, Phase IV (KMG-IV): sequencing the most valuable type-strain genomes for metagenomic binning, comparative biology and taxonomic classification.</title>
        <authorList>
            <person name="Goeker M."/>
        </authorList>
    </citation>
    <scope>NUCLEOTIDE SEQUENCE [LARGE SCALE GENOMIC DNA]</scope>
    <source>
        <strain evidence="2 3">DSM 22616</strain>
    </source>
</reference>
<organism evidence="2 3">
    <name type="scientific">Peptoniphilus koenoeneniae</name>
    <dbReference type="NCBI Taxonomy" id="507751"/>
    <lineage>
        <taxon>Bacteria</taxon>
        <taxon>Bacillati</taxon>
        <taxon>Bacillota</taxon>
        <taxon>Tissierellia</taxon>
        <taxon>Tissierellales</taxon>
        <taxon>Peptoniphilaceae</taxon>
        <taxon>Peptoniphilus</taxon>
    </lineage>
</organism>
<evidence type="ECO:0000313" key="2">
    <source>
        <dbReference type="EMBL" id="MDQ0275314.1"/>
    </source>
</evidence>
<proteinExistence type="predicted"/>
<dbReference type="InterPro" id="IPR013324">
    <property type="entry name" value="RNA_pol_sigma_r3/r4-like"/>
</dbReference>
<keyword evidence="3" id="KW-1185">Reference proteome</keyword>
<dbReference type="SUPFAM" id="SSF88659">
    <property type="entry name" value="Sigma3 and sigma4 domains of RNA polymerase sigma factors"/>
    <property type="match status" value="1"/>
</dbReference>
<comment type="caution">
    <text evidence="2">The sequence shown here is derived from an EMBL/GenBank/DDBJ whole genome shotgun (WGS) entry which is preliminary data.</text>
</comment>
<protein>
    <submittedName>
        <fullName evidence="2">DNA-directed RNA polymerase specialized sigma subunit</fullName>
    </submittedName>
</protein>
<dbReference type="Gene3D" id="1.20.140.160">
    <property type="match status" value="1"/>
</dbReference>
<dbReference type="Pfam" id="PF04545">
    <property type="entry name" value="Sigma70_r4"/>
    <property type="match status" value="1"/>
</dbReference>
<dbReference type="EMBL" id="JAUSTN010000006">
    <property type="protein sequence ID" value="MDQ0275314.1"/>
    <property type="molecule type" value="Genomic_DNA"/>
</dbReference>
<dbReference type="GO" id="GO:0000428">
    <property type="term" value="C:DNA-directed RNA polymerase complex"/>
    <property type="evidence" value="ECO:0007669"/>
    <property type="project" value="UniProtKB-KW"/>
</dbReference>
<keyword evidence="2" id="KW-0804">Transcription</keyword>
<evidence type="ECO:0000313" key="3">
    <source>
        <dbReference type="Proteomes" id="UP001236559"/>
    </source>
</evidence>
<dbReference type="InterPro" id="IPR007630">
    <property type="entry name" value="RNA_pol_sigma70_r4"/>
</dbReference>
<accession>A0ABU0AWX3</accession>
<keyword evidence="2" id="KW-0240">DNA-directed RNA polymerase</keyword>
<evidence type="ECO:0000259" key="1">
    <source>
        <dbReference type="Pfam" id="PF04545"/>
    </source>
</evidence>
<name>A0ABU0AWX3_9FIRM</name>
<feature type="domain" description="RNA polymerase sigma-70 region 4" evidence="1">
    <location>
        <begin position="46"/>
        <end position="83"/>
    </location>
</feature>
<dbReference type="RefSeq" id="WP_036740025.1">
    <property type="nucleotide sequence ID" value="NZ_JAUSTN010000006.1"/>
</dbReference>
<gene>
    <name evidence="2" type="ORF">J2S72_001339</name>
</gene>
<sequence length="89" mass="10661">MTNNDFELLHEFSKLSKKYNIDLYRLLLLVNDFQEILLSLDDVSSRVILEYRYMNGYSFKEIGQKLGFSQTKARKLHKYSIENILQSYE</sequence>